<dbReference type="Pfam" id="PF17517">
    <property type="entry name" value="IgGFc_binding"/>
    <property type="match status" value="1"/>
</dbReference>
<evidence type="ECO:0000256" key="1">
    <source>
        <dbReference type="ARBA" id="ARBA00023157"/>
    </source>
</evidence>
<dbReference type="PRINTS" id="PR01705">
    <property type="entry name" value="TSP1REPEAT"/>
</dbReference>
<feature type="signal peptide" evidence="2">
    <location>
        <begin position="1"/>
        <end position="22"/>
    </location>
</feature>
<comment type="caution">
    <text evidence="4">The sequence shown here is derived from an EMBL/GenBank/DDBJ whole genome shotgun (WGS) entry which is preliminary data.</text>
</comment>
<dbReference type="InterPro" id="IPR002557">
    <property type="entry name" value="Chitin-bd_dom"/>
</dbReference>
<organism evidence="4 5">
    <name type="scientific">Pinctada imbricata</name>
    <name type="common">Atlantic pearl-oyster</name>
    <name type="synonym">Pinctada martensii</name>
    <dbReference type="NCBI Taxonomy" id="66713"/>
    <lineage>
        <taxon>Eukaryota</taxon>
        <taxon>Metazoa</taxon>
        <taxon>Spiralia</taxon>
        <taxon>Lophotrochozoa</taxon>
        <taxon>Mollusca</taxon>
        <taxon>Bivalvia</taxon>
        <taxon>Autobranchia</taxon>
        <taxon>Pteriomorphia</taxon>
        <taxon>Pterioida</taxon>
        <taxon>Pterioidea</taxon>
        <taxon>Pteriidae</taxon>
        <taxon>Pinctada</taxon>
    </lineage>
</organism>
<dbReference type="PROSITE" id="PS50092">
    <property type="entry name" value="TSP1"/>
    <property type="match status" value="1"/>
</dbReference>
<dbReference type="SMART" id="SM00494">
    <property type="entry name" value="ChtBD2"/>
    <property type="match status" value="2"/>
</dbReference>
<dbReference type="AlphaFoldDB" id="A0AA88XYH5"/>
<accession>A0AA88XYH5</accession>
<dbReference type="EMBL" id="VSWD01000008">
    <property type="protein sequence ID" value="KAK3094414.1"/>
    <property type="molecule type" value="Genomic_DNA"/>
</dbReference>
<evidence type="ECO:0000313" key="4">
    <source>
        <dbReference type="EMBL" id="KAK3094414.1"/>
    </source>
</evidence>
<dbReference type="InterPro" id="IPR035234">
    <property type="entry name" value="IgGFc-bd_N"/>
</dbReference>
<dbReference type="PANTHER" id="PTHR46534">
    <property type="entry name" value="IGGFC_BINDING DOMAIN-CONTAINING PROTEIN"/>
    <property type="match status" value="1"/>
</dbReference>
<keyword evidence="2" id="KW-0732">Signal</keyword>
<evidence type="ECO:0000313" key="5">
    <source>
        <dbReference type="Proteomes" id="UP001186944"/>
    </source>
</evidence>
<reference evidence="4" key="1">
    <citation type="submission" date="2019-08" db="EMBL/GenBank/DDBJ databases">
        <title>The improved chromosome-level genome for the pearl oyster Pinctada fucata martensii using PacBio sequencing and Hi-C.</title>
        <authorList>
            <person name="Zheng Z."/>
        </authorList>
    </citation>
    <scope>NUCLEOTIDE SEQUENCE</scope>
    <source>
        <strain evidence="4">ZZ-2019</strain>
        <tissue evidence="4">Adductor muscle</tissue>
    </source>
</reference>
<dbReference type="Gene3D" id="2.20.100.10">
    <property type="entry name" value="Thrombospondin type-1 (TSP1) repeat"/>
    <property type="match status" value="1"/>
</dbReference>
<proteinExistence type="predicted"/>
<name>A0AA88XYH5_PINIB</name>
<dbReference type="Pfam" id="PF01607">
    <property type="entry name" value="CBM_14"/>
    <property type="match status" value="1"/>
</dbReference>
<dbReference type="Pfam" id="PF00090">
    <property type="entry name" value="TSP_1"/>
    <property type="match status" value="1"/>
</dbReference>
<dbReference type="Gene3D" id="2.170.140.10">
    <property type="entry name" value="Chitin binding domain"/>
    <property type="match status" value="1"/>
</dbReference>
<dbReference type="InterPro" id="IPR000884">
    <property type="entry name" value="TSP1_rpt"/>
</dbReference>
<evidence type="ECO:0000256" key="2">
    <source>
        <dbReference type="SAM" id="SignalP"/>
    </source>
</evidence>
<dbReference type="SUPFAM" id="SSF82895">
    <property type="entry name" value="TSP-1 type 1 repeat"/>
    <property type="match status" value="1"/>
</dbReference>
<keyword evidence="1" id="KW-1015">Disulfide bond</keyword>
<sequence length="766" mass="83941">MEKVAVKYKLLVLYAIFGLVPARGPDYKGTEFIVGFMENVVSSHPVELFVTTMRTTIVNVHVSAPKSALSIAVQNFTVTAGKVEHLFFDVGFRMRGTGLNSKGILVTADDEIVLYGLNKEQYTTDGYLGLPTDVLGTEYYTMAYKPDVFSNDLSEVMIIGTGDSTTVTITLPKRKFLDDVVYNGKSYSSGESFDVSLKKYDTFQFQSRGDLTGTNIRSSYPVAVLSGNNCVKVDIGYCDHIVEMIPPIDTWGKRFVTVPIPNRGVGDKFRIIASENNTSVVIKGGYNDSFIIQNAGDMEERLIPSTAFCYVTSDKAILVAQFVRGQNGDYDDGDPSMLLVQPVGGYGTAFTFTTPTRLNGSYVHYFAIVIKDKDKDGLKIDDKHISTTFHHIPGTEYVGGYIRISPGAHTVRHNSPLVLFAGYLYGTGFTESYAFPIGMRLAPINTVCVPTSTVVGDGIDNDCDGLIDEELCTVANGRKDDDKDGRIDEDCATPSPIDGGWSVWGSWSSCSQSCKPALIYQTGVRTRTRPCTNPRPQYDGKQCPGNGTEYKTCVSTATCPVMECKKDGLSVKCAEECKDQWNFANPCKTNPSEAVNKVFVHPSDPSKFLRCDLAGKVYIVTCPQNEFFSESCHQCSRVNKTCHNGPRTPLNTTHSNPCTVSNLLAGNFFFPFAGDVTKFIHCDVWGKAWVMSCPYSEIWDQTALTCRPHKTTTTTPPPVSVPAGSGTGYICCPTCAIAYCSLYTCQHCSDEDASSNQRRSPPLHPV</sequence>
<dbReference type="PANTHER" id="PTHR46534:SF1">
    <property type="entry name" value="IGGFC-BINDING PROTEIN N-TERMINAL DOMAIN-CONTAINING PROTEIN"/>
    <property type="match status" value="1"/>
</dbReference>
<evidence type="ECO:0000259" key="3">
    <source>
        <dbReference type="PROSITE" id="PS50940"/>
    </source>
</evidence>
<feature type="chain" id="PRO_5041689999" description="Chitin-binding type-2 domain-containing protein" evidence="2">
    <location>
        <begin position="23"/>
        <end position="766"/>
    </location>
</feature>
<dbReference type="FunFam" id="2.20.100.10:FF:000001">
    <property type="entry name" value="semaphorin-5A isoform X1"/>
    <property type="match status" value="1"/>
</dbReference>
<dbReference type="GO" id="GO:0008061">
    <property type="term" value="F:chitin binding"/>
    <property type="evidence" value="ECO:0007669"/>
    <property type="project" value="InterPro"/>
</dbReference>
<protein>
    <recommendedName>
        <fullName evidence="3">Chitin-binding type-2 domain-containing protein</fullName>
    </recommendedName>
</protein>
<gene>
    <name evidence="4" type="ORF">FSP39_001502</name>
</gene>
<feature type="domain" description="Chitin-binding type-2" evidence="3">
    <location>
        <begin position="584"/>
        <end position="644"/>
    </location>
</feature>
<keyword evidence="5" id="KW-1185">Reference proteome</keyword>
<dbReference type="Proteomes" id="UP001186944">
    <property type="component" value="Unassembled WGS sequence"/>
</dbReference>
<dbReference type="InterPro" id="IPR036383">
    <property type="entry name" value="TSP1_rpt_sf"/>
</dbReference>
<dbReference type="SMART" id="SM00209">
    <property type="entry name" value="TSP1"/>
    <property type="match status" value="1"/>
</dbReference>
<dbReference type="SUPFAM" id="SSF57625">
    <property type="entry name" value="Invertebrate chitin-binding proteins"/>
    <property type="match status" value="2"/>
</dbReference>
<dbReference type="InterPro" id="IPR036508">
    <property type="entry name" value="Chitin-bd_dom_sf"/>
</dbReference>
<dbReference type="PROSITE" id="PS50940">
    <property type="entry name" value="CHIT_BIND_II"/>
    <property type="match status" value="1"/>
</dbReference>
<dbReference type="GO" id="GO:0005576">
    <property type="term" value="C:extracellular region"/>
    <property type="evidence" value="ECO:0007669"/>
    <property type="project" value="InterPro"/>
</dbReference>